<dbReference type="SUPFAM" id="SSF53623">
    <property type="entry name" value="MurD-like peptide ligases, catalytic domain"/>
    <property type="match status" value="1"/>
</dbReference>
<organism evidence="16 17">
    <name type="scientific">Prochlorococcus marinus str. GP2</name>
    <dbReference type="NCBI Taxonomy" id="59925"/>
    <lineage>
        <taxon>Bacteria</taxon>
        <taxon>Bacillati</taxon>
        <taxon>Cyanobacteriota</taxon>
        <taxon>Cyanophyceae</taxon>
        <taxon>Synechococcales</taxon>
        <taxon>Prochlorococcaceae</taxon>
        <taxon>Prochlorococcus</taxon>
    </lineage>
</organism>
<evidence type="ECO:0000256" key="6">
    <source>
        <dbReference type="ARBA" id="ARBA00022840"/>
    </source>
</evidence>
<evidence type="ECO:0000256" key="2">
    <source>
        <dbReference type="ARBA" id="ARBA00022490"/>
    </source>
</evidence>
<feature type="binding site" evidence="11">
    <location>
        <begin position="160"/>
        <end position="161"/>
    </location>
    <ligand>
        <name>UDP-N-acetyl-alpha-D-muramoyl-L-alanyl-D-glutamate</name>
        <dbReference type="ChEBI" id="CHEBI:83900"/>
    </ligand>
</feature>
<dbReference type="Gene3D" id="3.40.1190.10">
    <property type="entry name" value="Mur-like, catalytic domain"/>
    <property type="match status" value="1"/>
</dbReference>
<keyword evidence="4 11" id="KW-0132">Cell division</keyword>
<dbReference type="PROSITE" id="PS01011">
    <property type="entry name" value="FOLYLPOLYGLU_SYNT_1"/>
    <property type="match status" value="1"/>
</dbReference>
<keyword evidence="2 11" id="KW-0963">Cytoplasm</keyword>
<gene>
    <name evidence="11" type="primary">murE</name>
    <name evidence="16" type="ORF">EU91_0577</name>
</gene>
<comment type="PTM">
    <text evidence="11">Carboxylation is probably crucial for Mg(2+) binding and, consequently, for the gamma-phosphate positioning of ATP.</text>
</comment>
<comment type="function">
    <text evidence="11">Catalyzes the addition of meso-diaminopimelic acid to the nucleotide precursor UDP-N-acetylmuramoyl-L-alanyl-D-glutamate (UMAG) in the biosynthesis of bacterial cell-wall peptidoglycan.</text>
</comment>
<feature type="domain" description="Mur ligase C-terminal" evidence="14">
    <location>
        <begin position="348"/>
        <end position="480"/>
    </location>
</feature>
<dbReference type="Proteomes" id="UP000030598">
    <property type="component" value="Unassembled WGS sequence"/>
</dbReference>
<dbReference type="NCBIfam" id="NF001126">
    <property type="entry name" value="PRK00139.1-4"/>
    <property type="match status" value="1"/>
</dbReference>
<keyword evidence="11" id="KW-0460">Magnesium</keyword>
<dbReference type="EC" id="6.3.2.13" evidence="11"/>
<dbReference type="OrthoDB" id="9800958at2"/>
<dbReference type="InterPro" id="IPR036565">
    <property type="entry name" value="Mur-like_cat_sf"/>
</dbReference>
<evidence type="ECO:0000256" key="3">
    <source>
        <dbReference type="ARBA" id="ARBA00022598"/>
    </source>
</evidence>
<keyword evidence="5 11" id="KW-0547">Nucleotide-binding</keyword>
<evidence type="ECO:0000313" key="17">
    <source>
        <dbReference type="Proteomes" id="UP000030598"/>
    </source>
</evidence>
<feature type="short sequence motif" description="Meso-diaminopimelate recognition motif" evidence="11">
    <location>
        <begin position="427"/>
        <end position="430"/>
    </location>
</feature>
<proteinExistence type="inferred from homology"/>
<dbReference type="GO" id="GO:0071555">
    <property type="term" value="P:cell wall organization"/>
    <property type="evidence" value="ECO:0007669"/>
    <property type="project" value="UniProtKB-KW"/>
</dbReference>
<reference evidence="17" key="1">
    <citation type="journal article" date="2014" name="Sci. Data">
        <title>Genomes of diverse isolates of the marine cyanobacterium Prochlorococcus.</title>
        <authorList>
            <person name="Biller S."/>
            <person name="Berube P."/>
            <person name="Thompson J."/>
            <person name="Kelly L."/>
            <person name="Roggensack S."/>
            <person name="Awad L."/>
            <person name="Roache-Johnson K."/>
            <person name="Ding H."/>
            <person name="Giovannoni S.J."/>
            <person name="Moore L.R."/>
            <person name="Chisholm S.W."/>
        </authorList>
    </citation>
    <scope>NUCLEOTIDE SEQUENCE [LARGE SCALE GENOMIC DNA]</scope>
    <source>
        <strain evidence="17">GP2</strain>
    </source>
</reference>
<dbReference type="InterPro" id="IPR018109">
    <property type="entry name" value="Folylpolyglutamate_synth_CS"/>
</dbReference>
<dbReference type="eggNOG" id="COG0769">
    <property type="taxonomic scope" value="Bacteria"/>
</dbReference>
<evidence type="ECO:0000256" key="10">
    <source>
        <dbReference type="ARBA" id="ARBA00023316"/>
    </source>
</evidence>
<dbReference type="Gene3D" id="3.90.190.20">
    <property type="entry name" value="Mur ligase, C-terminal domain"/>
    <property type="match status" value="1"/>
</dbReference>
<dbReference type="Pfam" id="PF01225">
    <property type="entry name" value="Mur_ligase"/>
    <property type="match status" value="1"/>
</dbReference>
<feature type="binding site" evidence="11">
    <location>
        <position position="33"/>
    </location>
    <ligand>
        <name>UDP-N-acetyl-alpha-D-muramoyl-L-alanyl-D-glutamate</name>
        <dbReference type="ChEBI" id="CHEBI:83900"/>
    </ligand>
</feature>
<feature type="binding site" evidence="11">
    <location>
        <position position="193"/>
    </location>
    <ligand>
        <name>UDP-N-acetyl-alpha-D-muramoyl-L-alanyl-D-glutamate</name>
        <dbReference type="ChEBI" id="CHEBI:83900"/>
    </ligand>
</feature>
<dbReference type="HAMAP" id="MF_00208">
    <property type="entry name" value="MurE"/>
    <property type="match status" value="1"/>
</dbReference>
<evidence type="ECO:0000259" key="15">
    <source>
        <dbReference type="Pfam" id="PF08245"/>
    </source>
</evidence>
<comment type="subcellular location">
    <subcellularLocation>
        <location evidence="11 12">Cytoplasm</location>
    </subcellularLocation>
</comment>
<dbReference type="GO" id="GO:0009252">
    <property type="term" value="P:peptidoglycan biosynthetic process"/>
    <property type="evidence" value="ECO:0007669"/>
    <property type="project" value="UniProtKB-UniRule"/>
</dbReference>
<evidence type="ECO:0000256" key="7">
    <source>
        <dbReference type="ARBA" id="ARBA00022960"/>
    </source>
</evidence>
<dbReference type="STRING" id="59925.EU91_0577"/>
<dbReference type="GO" id="GO:0008360">
    <property type="term" value="P:regulation of cell shape"/>
    <property type="evidence" value="ECO:0007669"/>
    <property type="project" value="UniProtKB-KW"/>
</dbReference>
<dbReference type="RefSeq" id="WP_032524128.1">
    <property type="nucleotide sequence ID" value="NZ_CP138934.1"/>
</dbReference>
<feature type="binding site" evidence="11">
    <location>
        <begin position="118"/>
        <end position="124"/>
    </location>
    <ligand>
        <name>ATP</name>
        <dbReference type="ChEBI" id="CHEBI:30616"/>
    </ligand>
</feature>
<dbReference type="PANTHER" id="PTHR23135:SF4">
    <property type="entry name" value="UDP-N-ACETYLMURAMOYL-L-ALANYL-D-GLUTAMATE--2,6-DIAMINOPIMELATE LIGASE MURE HOMOLOG, CHLOROPLASTIC"/>
    <property type="match status" value="1"/>
</dbReference>
<dbReference type="UniPathway" id="UPA00219"/>
<sequence length="514" mass="57803">MRSIKLYKLLDLVGIIPSLDLIDHEINNISFNSKEVQKGTLFLGMSGLNVDGGKYCIEAIENGAEAAIIGPAAKQKIGSIDRERILVIEDNLDYIFGQIVAEFWNRPSRKLKLIGVTGTNGKTTITFLLEYLLKKLGKKTALFGTLFNRWPGYSEVASHTTDFADKLQKKLNAAVEAESEFAILEVSSHSIAQNRISGCEFEAAIFTNLTQDHLDYHSDMESYFQTKRKLFFPPYLIEKDGISVLNHDDPWISKLSSDLEKGSSLVSTKFTDSEFENDDFFFVTEKKFTDNGSTCIFHTPKEKIKLFVPLVGEFNLMNAIQAITILYKLNFSLKDLSKLIQSFPGAPGRMEKIEIGNDNVSRSLPTVIVDYAHTPDGLKKVLQSIKKLCTGKLITVFGCGGDRDCSKRSLMGSIAEEFSDKLFITSDNPRSEEPQKIVNNILMGIKKREKVTIEIDRFKAINESIKFANKEDIVLIAGKGHEDYQILNNKVINFDDRKIAYKLLKEKSNLNKIS</sequence>
<dbReference type="SUPFAM" id="SSF53244">
    <property type="entry name" value="MurD-like peptide ligases, peptide-binding domain"/>
    <property type="match status" value="1"/>
</dbReference>
<keyword evidence="9 11" id="KW-0131">Cell cycle</keyword>
<evidence type="ECO:0000256" key="4">
    <source>
        <dbReference type="ARBA" id="ARBA00022618"/>
    </source>
</evidence>
<feature type="binding site" evidence="11">
    <location>
        <position position="478"/>
    </location>
    <ligand>
        <name>meso-2,6-diaminopimelate</name>
        <dbReference type="ChEBI" id="CHEBI:57791"/>
    </ligand>
</feature>
<feature type="domain" description="Mur ligase central" evidence="15">
    <location>
        <begin position="116"/>
        <end position="325"/>
    </location>
</feature>
<dbReference type="InterPro" id="IPR035911">
    <property type="entry name" value="MurE/MurF_N"/>
</dbReference>
<evidence type="ECO:0000256" key="11">
    <source>
        <dbReference type="HAMAP-Rule" id="MF_00208"/>
    </source>
</evidence>
<comment type="caution">
    <text evidence="11">Lacks conserved residue(s) required for the propagation of feature annotation.</text>
</comment>
<dbReference type="EMBL" id="JNAH01000003">
    <property type="protein sequence ID" value="KGF88642.1"/>
    <property type="molecule type" value="Genomic_DNA"/>
</dbReference>
<dbReference type="Gene3D" id="3.40.1390.10">
    <property type="entry name" value="MurE/MurF, N-terminal domain"/>
    <property type="match status" value="1"/>
</dbReference>
<evidence type="ECO:0000256" key="12">
    <source>
        <dbReference type="RuleBase" id="RU004135"/>
    </source>
</evidence>
<protein>
    <recommendedName>
        <fullName evidence="11">UDP-N-acetylmuramoyl-L-alanyl-D-glutamate--2,6-diaminopimelate ligase</fullName>
        <ecNumber evidence="11">6.3.2.13</ecNumber>
    </recommendedName>
    <alternativeName>
        <fullName evidence="11">Meso-A2pm-adding enzyme</fullName>
    </alternativeName>
    <alternativeName>
        <fullName evidence="11">Meso-diaminopimelate-adding enzyme</fullName>
    </alternativeName>
    <alternativeName>
        <fullName evidence="11">UDP-MurNAc-L-Ala-D-Glu:meso-diaminopimelate ligase</fullName>
    </alternativeName>
    <alternativeName>
        <fullName evidence="11">UDP-MurNAc-tripeptide synthetase</fullName>
    </alternativeName>
    <alternativeName>
        <fullName evidence="11">UDP-N-acetylmuramyl-tripeptide synthetase</fullName>
    </alternativeName>
</protein>
<dbReference type="NCBIfam" id="TIGR01085">
    <property type="entry name" value="murE"/>
    <property type="match status" value="1"/>
</dbReference>
<evidence type="ECO:0000256" key="9">
    <source>
        <dbReference type="ARBA" id="ARBA00023306"/>
    </source>
</evidence>
<dbReference type="GO" id="GO:0005524">
    <property type="term" value="F:ATP binding"/>
    <property type="evidence" value="ECO:0007669"/>
    <property type="project" value="UniProtKB-UniRule"/>
</dbReference>
<evidence type="ECO:0000259" key="13">
    <source>
        <dbReference type="Pfam" id="PF01225"/>
    </source>
</evidence>
<dbReference type="SUPFAM" id="SSF63418">
    <property type="entry name" value="MurE/MurF N-terminal domain"/>
    <property type="match status" value="1"/>
</dbReference>
<dbReference type="GO" id="GO:0051301">
    <property type="term" value="P:cell division"/>
    <property type="evidence" value="ECO:0007669"/>
    <property type="project" value="UniProtKB-KW"/>
</dbReference>
<keyword evidence="3 11" id="KW-0436">Ligase</keyword>
<feature type="binding site" evidence="11">
    <location>
        <position position="195"/>
    </location>
    <ligand>
        <name>UDP-N-acetyl-alpha-D-muramoyl-L-alanyl-D-glutamate</name>
        <dbReference type="ChEBI" id="CHEBI:83900"/>
    </ligand>
</feature>
<keyword evidence="6 11" id="KW-0067">ATP-binding</keyword>
<comment type="cofactor">
    <cofactor evidence="11">
        <name>Mg(2+)</name>
        <dbReference type="ChEBI" id="CHEBI:18420"/>
    </cofactor>
</comment>
<comment type="pathway">
    <text evidence="11 12">Cell wall biogenesis; peptidoglycan biosynthesis.</text>
</comment>
<dbReference type="GO" id="GO:0000287">
    <property type="term" value="F:magnesium ion binding"/>
    <property type="evidence" value="ECO:0007669"/>
    <property type="project" value="UniProtKB-UniRule"/>
</dbReference>
<dbReference type="AlphaFoldDB" id="A0A0A1ZGF2"/>
<dbReference type="InterPro" id="IPR013221">
    <property type="entry name" value="Mur_ligase_cen"/>
</dbReference>
<evidence type="ECO:0000256" key="8">
    <source>
        <dbReference type="ARBA" id="ARBA00022984"/>
    </source>
</evidence>
<dbReference type="GO" id="GO:0004326">
    <property type="term" value="F:tetrahydrofolylpolyglutamate synthase activity"/>
    <property type="evidence" value="ECO:0007669"/>
    <property type="project" value="InterPro"/>
</dbReference>
<feature type="binding site" evidence="11">
    <location>
        <position position="403"/>
    </location>
    <ligand>
        <name>meso-2,6-diaminopimelate</name>
        <dbReference type="ChEBI" id="CHEBI:57791"/>
    </ligand>
</feature>
<comment type="similarity">
    <text evidence="1 11">Belongs to the MurCDEF family. MurE subfamily.</text>
</comment>
<keyword evidence="10 11" id="KW-0961">Cell wall biogenesis/degradation</keyword>
<comment type="caution">
    <text evidence="16">The sequence shown here is derived from an EMBL/GenBank/DDBJ whole genome shotgun (WGS) entry which is preliminary data.</text>
</comment>
<accession>A0A0A1ZGF2</accession>
<dbReference type="PANTHER" id="PTHR23135">
    <property type="entry name" value="MUR LIGASE FAMILY MEMBER"/>
    <property type="match status" value="1"/>
</dbReference>
<keyword evidence="8 11" id="KW-0573">Peptidoglycan synthesis</keyword>
<feature type="binding site" evidence="11">
    <location>
        <begin position="427"/>
        <end position="430"/>
    </location>
    <ligand>
        <name>meso-2,6-diaminopimelate</name>
        <dbReference type="ChEBI" id="CHEBI:57791"/>
    </ligand>
</feature>
<dbReference type="InterPro" id="IPR005761">
    <property type="entry name" value="UDP-N-AcMur-Glu-dNH2Pim_ligase"/>
</dbReference>
<keyword evidence="7 11" id="KW-0133">Cell shape</keyword>
<dbReference type="InterPro" id="IPR004101">
    <property type="entry name" value="Mur_ligase_C"/>
</dbReference>
<feature type="binding site" evidence="11">
    <location>
        <position position="482"/>
    </location>
    <ligand>
        <name>meso-2,6-diaminopimelate</name>
        <dbReference type="ChEBI" id="CHEBI:57791"/>
    </ligand>
</feature>
<dbReference type="Pfam" id="PF02875">
    <property type="entry name" value="Mur_ligase_C"/>
    <property type="match status" value="1"/>
</dbReference>
<dbReference type="InterPro" id="IPR000713">
    <property type="entry name" value="Mur_ligase_N"/>
</dbReference>
<dbReference type="Pfam" id="PF08245">
    <property type="entry name" value="Mur_ligase_M"/>
    <property type="match status" value="1"/>
</dbReference>
<dbReference type="GO" id="GO:0005737">
    <property type="term" value="C:cytoplasm"/>
    <property type="evidence" value="ECO:0007669"/>
    <property type="project" value="UniProtKB-SubCell"/>
</dbReference>
<dbReference type="InterPro" id="IPR036615">
    <property type="entry name" value="Mur_ligase_C_dom_sf"/>
</dbReference>
<comment type="catalytic activity">
    <reaction evidence="11">
        <text>UDP-N-acetyl-alpha-D-muramoyl-L-alanyl-D-glutamate + meso-2,6-diaminopimelate + ATP = UDP-N-acetyl-alpha-D-muramoyl-L-alanyl-gamma-D-glutamyl-meso-2,6-diaminopimelate + ADP + phosphate + H(+)</text>
        <dbReference type="Rhea" id="RHEA:23676"/>
        <dbReference type="ChEBI" id="CHEBI:15378"/>
        <dbReference type="ChEBI" id="CHEBI:30616"/>
        <dbReference type="ChEBI" id="CHEBI:43474"/>
        <dbReference type="ChEBI" id="CHEBI:57791"/>
        <dbReference type="ChEBI" id="CHEBI:83900"/>
        <dbReference type="ChEBI" id="CHEBI:83905"/>
        <dbReference type="ChEBI" id="CHEBI:456216"/>
        <dbReference type="EC" id="6.3.2.13"/>
    </reaction>
</comment>
<evidence type="ECO:0000256" key="5">
    <source>
        <dbReference type="ARBA" id="ARBA00022741"/>
    </source>
</evidence>
<evidence type="ECO:0000259" key="14">
    <source>
        <dbReference type="Pfam" id="PF02875"/>
    </source>
</evidence>
<evidence type="ECO:0000256" key="1">
    <source>
        <dbReference type="ARBA" id="ARBA00005898"/>
    </source>
</evidence>
<feature type="modified residue" description="N6-carboxylysine" evidence="11">
    <location>
        <position position="227"/>
    </location>
</feature>
<dbReference type="GO" id="GO:0008765">
    <property type="term" value="F:UDP-N-acetylmuramoylalanyl-D-glutamate-2,6-diaminopimelate ligase activity"/>
    <property type="evidence" value="ECO:0007669"/>
    <property type="project" value="UniProtKB-UniRule"/>
</dbReference>
<feature type="domain" description="Mur ligase N-terminal catalytic" evidence="13">
    <location>
        <begin position="25"/>
        <end position="76"/>
    </location>
</feature>
<evidence type="ECO:0000313" key="16">
    <source>
        <dbReference type="EMBL" id="KGF88642.1"/>
    </source>
</evidence>
<feature type="binding site" evidence="11">
    <location>
        <position position="187"/>
    </location>
    <ligand>
        <name>UDP-N-acetyl-alpha-D-muramoyl-L-alanyl-D-glutamate</name>
        <dbReference type="ChEBI" id="CHEBI:83900"/>
    </ligand>
</feature>
<name>A0A0A1ZGF2_PROMR</name>